<feature type="non-terminal residue" evidence="9">
    <location>
        <position position="726"/>
    </location>
</feature>
<dbReference type="Proteomes" id="UP000095085">
    <property type="component" value="Unassembled WGS sequence"/>
</dbReference>
<accession>A0A1E4RLS5</accession>
<comment type="subcellular location">
    <subcellularLocation>
        <location evidence="1">Nucleus</location>
    </subcellularLocation>
</comment>
<dbReference type="PANTHER" id="PTHR31845:SF34">
    <property type="entry name" value="TRANSCRIPTIONAL ACTIVATOR OF PROTEASES PRTT"/>
    <property type="match status" value="1"/>
</dbReference>
<evidence type="ECO:0000256" key="3">
    <source>
        <dbReference type="ARBA" id="ARBA00022833"/>
    </source>
</evidence>
<dbReference type="PROSITE" id="PS00463">
    <property type="entry name" value="ZN2_CY6_FUNGAL_1"/>
    <property type="match status" value="1"/>
</dbReference>
<keyword evidence="3" id="KW-0862">Zinc</keyword>
<dbReference type="RefSeq" id="XP_020077266.1">
    <property type="nucleotide sequence ID" value="XM_020223878.1"/>
</dbReference>
<dbReference type="InterPro" id="IPR001138">
    <property type="entry name" value="Zn2Cys6_DnaBD"/>
</dbReference>
<evidence type="ECO:0000256" key="4">
    <source>
        <dbReference type="ARBA" id="ARBA00023015"/>
    </source>
</evidence>
<sequence length="726" mass="82453">TSRDNRRSGQATRTLKACESCRKQKVRCIKYDNSRVCVRCSYLNKPCSFEPDSAFANVGISMTPTTSMASDSGGELRSGNNESMNNTKLDMIYNGVNEILKRLNQAGSNSSLNITNPSHSEISSNDARLLLEAASSMKKSSVPSTPHAPVPVSASASHMVENRQYPYRFPSPQIFQPTSKNDIIDNGPLGDDFEDITGSFKCASASLKTSPFSFIHNQNHSNTHLTPYPILSLFNSLNPLLSTRNYFNTNDDVISMGILSVMEAIDLIDDFRRNYGRWVSFPLSIPTGVLIERIRFKSSFLLTTCLVLSLRYLLNETPSNGNSTELKDKRRTYSLLMRQLVIDLDKSLLKYASFQGVKRNGGDIEFLQALVILSIYLLSLLSVISGNKNDDDLIGEFDLSEVNLDPWYLSGIGLTTFITKLTYGSLFRRNESASANSAKDDHDDILSPFTILYDELDSDEYQTLTILRIYNHLILVHLINCIFSGRMCVVDEIRLNYCTATLSLPSATNFDGRMVSEIEILLVAYNYIQVNMNSGGVRTTDEIEASFASVKEEINIWYDQWEYLFSQPALQFVELCYHFCLVMVYYTYTYRSSSIKLKPNTQFYDQDNIEYILQAGKEQSIYKMIQHAYLLVKSINVIENDSYFAYLSDQIHFCFYFSAMVLVKLLKHMNESSLMKILDVEHDDNFYINSENWQSMLDDVRLLLEKFGRIGGANEEDILIKYKVSL</sequence>
<dbReference type="OrthoDB" id="2595934at2759"/>
<feature type="non-terminal residue" evidence="9">
    <location>
        <position position="1"/>
    </location>
</feature>
<dbReference type="GO" id="GO:0000981">
    <property type="term" value="F:DNA-binding transcription factor activity, RNA polymerase II-specific"/>
    <property type="evidence" value="ECO:0007669"/>
    <property type="project" value="InterPro"/>
</dbReference>
<dbReference type="SUPFAM" id="SSF57701">
    <property type="entry name" value="Zn2/Cys6 DNA-binding domain"/>
    <property type="match status" value="1"/>
</dbReference>
<dbReference type="EMBL" id="KV454540">
    <property type="protein sequence ID" value="ODV68199.1"/>
    <property type="molecule type" value="Genomic_DNA"/>
</dbReference>
<keyword evidence="7" id="KW-0539">Nucleus</keyword>
<keyword evidence="4" id="KW-0805">Transcription regulation</keyword>
<keyword evidence="5" id="KW-0238">DNA-binding</keyword>
<dbReference type="PROSITE" id="PS50048">
    <property type="entry name" value="ZN2_CY6_FUNGAL_2"/>
    <property type="match status" value="1"/>
</dbReference>
<evidence type="ECO:0000313" key="9">
    <source>
        <dbReference type="EMBL" id="ODV68199.1"/>
    </source>
</evidence>
<gene>
    <name evidence="9" type="ORF">HYPBUDRAFT_91314</name>
</gene>
<evidence type="ECO:0000256" key="1">
    <source>
        <dbReference type="ARBA" id="ARBA00004123"/>
    </source>
</evidence>
<dbReference type="GO" id="GO:0000976">
    <property type="term" value="F:transcription cis-regulatory region binding"/>
    <property type="evidence" value="ECO:0007669"/>
    <property type="project" value="TreeGrafter"/>
</dbReference>
<evidence type="ECO:0000313" key="10">
    <source>
        <dbReference type="Proteomes" id="UP000095085"/>
    </source>
</evidence>
<evidence type="ECO:0000256" key="7">
    <source>
        <dbReference type="ARBA" id="ARBA00023242"/>
    </source>
</evidence>
<evidence type="ECO:0000256" key="2">
    <source>
        <dbReference type="ARBA" id="ARBA00022723"/>
    </source>
</evidence>
<keyword evidence="6" id="KW-0804">Transcription</keyword>
<keyword evidence="2" id="KW-0479">Metal-binding</keyword>
<dbReference type="Gene3D" id="4.10.240.10">
    <property type="entry name" value="Zn(2)-C6 fungal-type DNA-binding domain"/>
    <property type="match status" value="1"/>
</dbReference>
<evidence type="ECO:0000256" key="5">
    <source>
        <dbReference type="ARBA" id="ARBA00023125"/>
    </source>
</evidence>
<evidence type="ECO:0000259" key="8">
    <source>
        <dbReference type="PROSITE" id="PS50048"/>
    </source>
</evidence>
<name>A0A1E4RLS5_9ASCO</name>
<dbReference type="GeneID" id="30998427"/>
<feature type="domain" description="Zn(2)-C6 fungal-type" evidence="8">
    <location>
        <begin position="17"/>
        <end position="49"/>
    </location>
</feature>
<evidence type="ECO:0000256" key="6">
    <source>
        <dbReference type="ARBA" id="ARBA00023163"/>
    </source>
</evidence>
<dbReference type="PANTHER" id="PTHR31845">
    <property type="entry name" value="FINGER DOMAIN PROTEIN, PUTATIVE-RELATED"/>
    <property type="match status" value="1"/>
</dbReference>
<dbReference type="CDD" id="cd00067">
    <property type="entry name" value="GAL4"/>
    <property type="match status" value="1"/>
</dbReference>
<dbReference type="InterPro" id="IPR036864">
    <property type="entry name" value="Zn2-C6_fun-type_DNA-bd_sf"/>
</dbReference>
<organism evidence="9 10">
    <name type="scientific">Hyphopichia burtonii NRRL Y-1933</name>
    <dbReference type="NCBI Taxonomy" id="984485"/>
    <lineage>
        <taxon>Eukaryota</taxon>
        <taxon>Fungi</taxon>
        <taxon>Dikarya</taxon>
        <taxon>Ascomycota</taxon>
        <taxon>Saccharomycotina</taxon>
        <taxon>Pichiomycetes</taxon>
        <taxon>Debaryomycetaceae</taxon>
        <taxon>Hyphopichia</taxon>
    </lineage>
</organism>
<dbReference type="GO" id="GO:0008270">
    <property type="term" value="F:zinc ion binding"/>
    <property type="evidence" value="ECO:0007669"/>
    <property type="project" value="InterPro"/>
</dbReference>
<dbReference type="AlphaFoldDB" id="A0A1E4RLS5"/>
<dbReference type="STRING" id="984485.A0A1E4RLS5"/>
<keyword evidence="10" id="KW-1185">Reference proteome</keyword>
<dbReference type="GO" id="GO:0005634">
    <property type="term" value="C:nucleus"/>
    <property type="evidence" value="ECO:0007669"/>
    <property type="project" value="UniProtKB-SubCell"/>
</dbReference>
<proteinExistence type="predicted"/>
<protein>
    <recommendedName>
        <fullName evidence="8">Zn(2)-C6 fungal-type domain-containing protein</fullName>
    </recommendedName>
</protein>
<dbReference type="InterPro" id="IPR051089">
    <property type="entry name" value="prtT"/>
</dbReference>
<reference evidence="10" key="1">
    <citation type="submission" date="2016-05" db="EMBL/GenBank/DDBJ databases">
        <title>Comparative genomics of biotechnologically important yeasts.</title>
        <authorList>
            <consortium name="DOE Joint Genome Institute"/>
            <person name="Riley R."/>
            <person name="Haridas S."/>
            <person name="Wolfe K.H."/>
            <person name="Lopes M.R."/>
            <person name="Hittinger C.T."/>
            <person name="Goker M."/>
            <person name="Salamov A."/>
            <person name="Wisecaver J."/>
            <person name="Long T.M."/>
            <person name="Aerts A.L."/>
            <person name="Barry K."/>
            <person name="Choi C."/>
            <person name="Clum A."/>
            <person name="Coughlan A.Y."/>
            <person name="Deshpande S."/>
            <person name="Douglass A.P."/>
            <person name="Hanson S.J."/>
            <person name="Klenk H.-P."/>
            <person name="Labutti K."/>
            <person name="Lapidus A."/>
            <person name="Lindquist E."/>
            <person name="Lipzen A."/>
            <person name="Meier-Kolthoff J.P."/>
            <person name="Ohm R.A."/>
            <person name="Otillar R.P."/>
            <person name="Pangilinan J."/>
            <person name="Peng Y."/>
            <person name="Rokas A."/>
            <person name="Rosa C.A."/>
            <person name="Scheuner C."/>
            <person name="Sibirny A.A."/>
            <person name="Slot J.C."/>
            <person name="Stielow J.B."/>
            <person name="Sun H."/>
            <person name="Kurtzman C.P."/>
            <person name="Blackwell M."/>
            <person name="Grigoriev I.V."/>
            <person name="Jeffries T.W."/>
        </authorList>
    </citation>
    <scope>NUCLEOTIDE SEQUENCE [LARGE SCALE GENOMIC DNA]</scope>
    <source>
        <strain evidence="10">NRRL Y-1933</strain>
    </source>
</reference>